<evidence type="ECO:0000313" key="1">
    <source>
        <dbReference type="EMBL" id="KAG8568925.1"/>
    </source>
</evidence>
<dbReference type="Proteomes" id="UP000824782">
    <property type="component" value="Unassembled WGS sequence"/>
</dbReference>
<dbReference type="EMBL" id="WNYA01000006">
    <property type="protein sequence ID" value="KAG8568925.1"/>
    <property type="molecule type" value="Genomic_DNA"/>
</dbReference>
<evidence type="ECO:0000313" key="2">
    <source>
        <dbReference type="Proteomes" id="UP000824782"/>
    </source>
</evidence>
<dbReference type="AlphaFoldDB" id="A0AAV7B8M3"/>
<gene>
    <name evidence="1" type="ORF">GDO81_014210</name>
</gene>
<accession>A0AAV7B8M3</accession>
<sequence>MPIRRFIDSKYSCFSTCNSYFYLGDQEVHYQNCFHVSPCLLKNLEGLSIYLLLNHYKTAQLAHLATNYCLA</sequence>
<name>A0AAV7B8M3_ENGPU</name>
<organism evidence="1 2">
    <name type="scientific">Engystomops pustulosus</name>
    <name type="common">Tungara frog</name>
    <name type="synonym">Physalaemus pustulosus</name>
    <dbReference type="NCBI Taxonomy" id="76066"/>
    <lineage>
        <taxon>Eukaryota</taxon>
        <taxon>Metazoa</taxon>
        <taxon>Chordata</taxon>
        <taxon>Craniata</taxon>
        <taxon>Vertebrata</taxon>
        <taxon>Euteleostomi</taxon>
        <taxon>Amphibia</taxon>
        <taxon>Batrachia</taxon>
        <taxon>Anura</taxon>
        <taxon>Neobatrachia</taxon>
        <taxon>Hyloidea</taxon>
        <taxon>Leptodactylidae</taxon>
        <taxon>Leiuperinae</taxon>
        <taxon>Engystomops</taxon>
    </lineage>
</organism>
<reference evidence="1" key="1">
    <citation type="thesis" date="2020" institute="ProQuest LLC" country="789 East Eisenhower Parkway, Ann Arbor, MI, USA">
        <title>Comparative Genomics and Chromosome Evolution.</title>
        <authorList>
            <person name="Mudd A.B."/>
        </authorList>
    </citation>
    <scope>NUCLEOTIDE SEQUENCE</scope>
    <source>
        <strain evidence="1">237g6f4</strain>
        <tissue evidence="1">Blood</tissue>
    </source>
</reference>
<keyword evidence="2" id="KW-1185">Reference proteome</keyword>
<comment type="caution">
    <text evidence="1">The sequence shown here is derived from an EMBL/GenBank/DDBJ whole genome shotgun (WGS) entry which is preliminary data.</text>
</comment>
<proteinExistence type="predicted"/>
<protein>
    <submittedName>
        <fullName evidence="1">Uncharacterized protein</fullName>
    </submittedName>
</protein>